<dbReference type="InterPro" id="IPR035093">
    <property type="entry name" value="RelE/ParE_toxin_dom_sf"/>
</dbReference>
<dbReference type="Proteomes" id="UP000009342">
    <property type="component" value="Unassembled WGS sequence"/>
</dbReference>
<dbReference type="SUPFAM" id="SSF143011">
    <property type="entry name" value="RelE-like"/>
    <property type="match status" value="1"/>
</dbReference>
<keyword evidence="2" id="KW-1185">Reference proteome</keyword>
<gene>
    <name evidence="1" type="ORF">BN134_3930</name>
</gene>
<evidence type="ECO:0000313" key="1">
    <source>
        <dbReference type="EMBL" id="CCJ83157.1"/>
    </source>
</evidence>
<sequence length="120" mass="13979">MTWTVIFTPHFYKWYQKQPEGLQDRIAALLWNLRHSGPLVGRPLVDTIKGSRIPNLKELRVQYGGSPWRVFFAFDPTRQAVVLCAGNKRGHKDFYKTLITQAETAFFQHLQIMECKNENA</sequence>
<protein>
    <recommendedName>
        <fullName evidence="3">Addiction module toxin RelE</fullName>
    </recommendedName>
</protein>
<dbReference type="Gene3D" id="3.30.2310.20">
    <property type="entry name" value="RelE-like"/>
    <property type="match status" value="1"/>
</dbReference>
<comment type="caution">
    <text evidence="1">The sequence shown here is derived from an EMBL/GenBank/DDBJ whole genome shotgun (WGS) entry which is preliminary data.</text>
</comment>
<evidence type="ECO:0008006" key="3">
    <source>
        <dbReference type="Google" id="ProtNLM"/>
    </source>
</evidence>
<name>A0ABM9QBW4_9ENTR</name>
<dbReference type="InterPro" id="IPR009241">
    <property type="entry name" value="HigB-like"/>
</dbReference>
<dbReference type="EMBL" id="CAKZ01000188">
    <property type="protein sequence ID" value="CCJ83157.1"/>
    <property type="molecule type" value="Genomic_DNA"/>
</dbReference>
<reference evidence="2" key="1">
    <citation type="journal article" date="2012" name="PLoS ONE">
        <title>Comparative analysis of genome sequences covering the seven cronobacter species.</title>
        <authorList>
            <person name="Joseph S."/>
            <person name="Desai P."/>
            <person name="Ji Y."/>
            <person name="Cummings C.A."/>
            <person name="Shih R."/>
            <person name="Degoricija L."/>
            <person name="Rico A."/>
            <person name="Brzoska P."/>
            <person name="Hamby S.E."/>
            <person name="Masood N."/>
            <person name="Hariri S."/>
            <person name="Sonbol H."/>
            <person name="Chuzhanova N."/>
            <person name="McClelland M."/>
            <person name="Furtado M.R."/>
            <person name="Forsythe S.J."/>
        </authorList>
    </citation>
    <scope>NUCLEOTIDE SEQUENCE [LARGE SCALE GENOMIC DNA]</scope>
    <source>
        <strain evidence="2">1210</strain>
    </source>
</reference>
<accession>A0ABM9QBW4</accession>
<dbReference type="Pfam" id="PF05973">
    <property type="entry name" value="Gp49"/>
    <property type="match status" value="1"/>
</dbReference>
<proteinExistence type="predicted"/>
<organism evidence="1 2">
    <name type="scientific">Cronobacter dublinensis 1210</name>
    <dbReference type="NCBI Taxonomy" id="1208656"/>
    <lineage>
        <taxon>Bacteria</taxon>
        <taxon>Pseudomonadati</taxon>
        <taxon>Pseudomonadota</taxon>
        <taxon>Gammaproteobacteria</taxon>
        <taxon>Enterobacterales</taxon>
        <taxon>Enterobacteriaceae</taxon>
        <taxon>Cronobacter</taxon>
    </lineage>
</organism>
<evidence type="ECO:0000313" key="2">
    <source>
        <dbReference type="Proteomes" id="UP000009342"/>
    </source>
</evidence>